<dbReference type="PRINTS" id="PR01705">
    <property type="entry name" value="TSP1REPEAT"/>
</dbReference>
<feature type="compositionally biased region" description="Basic and acidic residues" evidence="14">
    <location>
        <begin position="11"/>
        <end position="30"/>
    </location>
</feature>
<evidence type="ECO:0000256" key="14">
    <source>
        <dbReference type="SAM" id="MobiDB-lite"/>
    </source>
</evidence>
<protein>
    <recommendedName>
        <fullName evidence="13">Metalloendopeptidase</fullName>
        <ecNumber evidence="13">3.4.24.-</ecNumber>
    </recommendedName>
</protein>
<dbReference type="Gene3D" id="1.10.10.1940">
    <property type="match status" value="1"/>
</dbReference>
<dbReference type="SUPFAM" id="SSF82895">
    <property type="entry name" value="TSP-1 type 1 repeat"/>
    <property type="match status" value="1"/>
</dbReference>
<reference evidence="19" key="1">
    <citation type="submission" date="2025-08" db="UniProtKB">
        <authorList>
            <consortium name="RefSeq"/>
        </authorList>
    </citation>
    <scope>IDENTIFICATION</scope>
    <source>
        <tissue evidence="19">Tentacle</tissue>
    </source>
</reference>
<evidence type="ECO:0000259" key="17">
    <source>
        <dbReference type="PROSITE" id="PS51864"/>
    </source>
</evidence>
<feature type="compositionally biased region" description="Basic residues" evidence="14">
    <location>
        <begin position="1"/>
        <end position="10"/>
    </location>
</feature>
<evidence type="ECO:0000259" key="16">
    <source>
        <dbReference type="PROSITE" id="PS51670"/>
    </source>
</evidence>
<feature type="binding site" evidence="12">
    <location>
        <position position="170"/>
    </location>
    <ligand>
        <name>Zn(2+)</name>
        <dbReference type="ChEBI" id="CHEBI:29105"/>
        <note>catalytic</note>
    </ligand>
</feature>
<dbReference type="Pfam" id="PF00629">
    <property type="entry name" value="MAM"/>
    <property type="match status" value="1"/>
</dbReference>
<dbReference type="Pfam" id="PF01549">
    <property type="entry name" value="ShK"/>
    <property type="match status" value="3"/>
</dbReference>
<dbReference type="PANTHER" id="PTHR10127:SF901">
    <property type="entry name" value="METALLOENDOPEPTIDASE"/>
    <property type="match status" value="1"/>
</dbReference>
<keyword evidence="11" id="KW-1015">Disulfide bond</keyword>
<dbReference type="GO" id="GO:0008270">
    <property type="term" value="F:zinc ion binding"/>
    <property type="evidence" value="ECO:0007669"/>
    <property type="project" value="UniProtKB-UniRule"/>
</dbReference>
<evidence type="ECO:0000256" key="1">
    <source>
        <dbReference type="ARBA" id="ARBA00002657"/>
    </source>
</evidence>
<dbReference type="InterPro" id="IPR034035">
    <property type="entry name" value="Astacin-like_dom"/>
</dbReference>
<evidence type="ECO:0000313" key="18">
    <source>
        <dbReference type="Proteomes" id="UP000515163"/>
    </source>
</evidence>
<comment type="function">
    <text evidence="1">Metalloprotease.</text>
</comment>
<dbReference type="Proteomes" id="UP000515163">
    <property type="component" value="Unplaced"/>
</dbReference>
<feature type="disulfide bond" evidence="11">
    <location>
        <begin position="667"/>
        <end position="701"/>
    </location>
</feature>
<comment type="subcellular location">
    <subcellularLocation>
        <location evidence="2">Secreted</location>
    </subcellularLocation>
</comment>
<feature type="domain" description="ShKT" evidence="16">
    <location>
        <begin position="587"/>
        <end position="622"/>
    </location>
</feature>
<organism evidence="18 19">
    <name type="scientific">Actinia tenebrosa</name>
    <name type="common">Australian red waratah sea anemone</name>
    <dbReference type="NCBI Taxonomy" id="6105"/>
    <lineage>
        <taxon>Eukaryota</taxon>
        <taxon>Metazoa</taxon>
        <taxon>Cnidaria</taxon>
        <taxon>Anthozoa</taxon>
        <taxon>Hexacorallia</taxon>
        <taxon>Actiniaria</taxon>
        <taxon>Actiniidae</taxon>
        <taxon>Actinia</taxon>
    </lineage>
</organism>
<dbReference type="EC" id="3.4.24.-" evidence="13"/>
<keyword evidence="3" id="KW-0964">Secreted</keyword>
<dbReference type="InterPro" id="IPR006026">
    <property type="entry name" value="Peptidase_Metallo"/>
</dbReference>
<dbReference type="GO" id="GO:0090729">
    <property type="term" value="F:toxin activity"/>
    <property type="evidence" value="ECO:0007669"/>
    <property type="project" value="UniProtKB-KW"/>
</dbReference>
<evidence type="ECO:0000256" key="13">
    <source>
        <dbReference type="RuleBase" id="RU361183"/>
    </source>
</evidence>
<comment type="cofactor">
    <cofactor evidence="12 13">
        <name>Zn(2+)</name>
        <dbReference type="ChEBI" id="CHEBI:29105"/>
    </cofactor>
    <text evidence="12 13">Binds 1 zinc ion per subunit.</text>
</comment>
<dbReference type="SUPFAM" id="SSF49899">
    <property type="entry name" value="Concanavalin A-like lectins/glucanases"/>
    <property type="match status" value="1"/>
</dbReference>
<feature type="domain" description="MAM" evidence="15">
    <location>
        <begin position="387"/>
        <end position="550"/>
    </location>
</feature>
<dbReference type="PROSITE" id="PS51670">
    <property type="entry name" value="SHKT"/>
    <property type="match status" value="4"/>
</dbReference>
<feature type="domain" description="ShKT" evidence="16">
    <location>
        <begin position="627"/>
        <end position="665"/>
    </location>
</feature>
<keyword evidence="18" id="KW-1185">Reference proteome</keyword>
<dbReference type="Gene3D" id="2.60.120.200">
    <property type="match status" value="1"/>
</dbReference>
<evidence type="ECO:0000256" key="12">
    <source>
        <dbReference type="PROSITE-ProRule" id="PRU01211"/>
    </source>
</evidence>
<keyword evidence="12 13" id="KW-0862">Zinc</keyword>
<dbReference type="SMART" id="SM00209">
    <property type="entry name" value="TSP1"/>
    <property type="match status" value="2"/>
</dbReference>
<evidence type="ECO:0000256" key="8">
    <source>
        <dbReference type="ARBA" id="ARBA00022737"/>
    </source>
</evidence>
<dbReference type="PRINTS" id="PR00480">
    <property type="entry name" value="ASTACIN"/>
</dbReference>
<proteinExistence type="predicted"/>
<dbReference type="SUPFAM" id="SSF55486">
    <property type="entry name" value="Metalloproteases ('zincins'), catalytic domain"/>
    <property type="match status" value="1"/>
</dbReference>
<dbReference type="CDD" id="cd04280">
    <property type="entry name" value="ZnMc_astacin_like"/>
    <property type="match status" value="1"/>
</dbReference>
<feature type="binding site" evidence="12">
    <location>
        <position position="160"/>
    </location>
    <ligand>
        <name>Zn(2+)</name>
        <dbReference type="ChEBI" id="CHEBI:29105"/>
        <note>catalytic</note>
    </ligand>
</feature>
<dbReference type="SMART" id="SM00254">
    <property type="entry name" value="ShKT"/>
    <property type="match status" value="4"/>
</dbReference>
<dbReference type="PROSITE" id="PS50092">
    <property type="entry name" value="TSP1"/>
    <property type="match status" value="1"/>
</dbReference>
<dbReference type="FunFam" id="2.20.100.10:FF:000067">
    <property type="entry name" value="Hemicentin 1"/>
    <property type="match status" value="1"/>
</dbReference>
<dbReference type="CDD" id="cd06263">
    <property type="entry name" value="MAM"/>
    <property type="match status" value="1"/>
</dbReference>
<keyword evidence="4" id="KW-0245">EGF-like domain</keyword>
<dbReference type="InterPro" id="IPR001506">
    <property type="entry name" value="Peptidase_M12A"/>
</dbReference>
<dbReference type="InterPro" id="IPR036383">
    <property type="entry name" value="TSP1_rpt_sf"/>
</dbReference>
<evidence type="ECO:0000313" key="19">
    <source>
        <dbReference type="RefSeq" id="XP_031558696.1"/>
    </source>
</evidence>
<dbReference type="GO" id="GO:0005576">
    <property type="term" value="C:extracellular region"/>
    <property type="evidence" value="ECO:0007669"/>
    <property type="project" value="UniProtKB-SubCell"/>
</dbReference>
<evidence type="ECO:0000256" key="5">
    <source>
        <dbReference type="ARBA" id="ARBA00022656"/>
    </source>
</evidence>
<dbReference type="Pfam" id="PF00090">
    <property type="entry name" value="TSP_1"/>
    <property type="match status" value="1"/>
</dbReference>
<feature type="domain" description="Peptidase M12A" evidence="17">
    <location>
        <begin position="66"/>
        <end position="264"/>
    </location>
</feature>
<dbReference type="InterPro" id="IPR024079">
    <property type="entry name" value="MetalloPept_cat_dom_sf"/>
</dbReference>
<keyword evidence="12 13" id="KW-0479">Metal-binding</keyword>
<dbReference type="RefSeq" id="XP_031558696.1">
    <property type="nucleotide sequence ID" value="XM_031702836.1"/>
</dbReference>
<dbReference type="InterPro" id="IPR000884">
    <property type="entry name" value="TSP1_rpt"/>
</dbReference>
<dbReference type="GO" id="GO:0006508">
    <property type="term" value="P:proteolysis"/>
    <property type="evidence" value="ECO:0007669"/>
    <property type="project" value="UniProtKB-KW"/>
</dbReference>
<feature type="region of interest" description="Disordered" evidence="14">
    <location>
        <begin position="1"/>
        <end position="30"/>
    </location>
</feature>
<dbReference type="SMART" id="SM00137">
    <property type="entry name" value="MAM"/>
    <property type="match status" value="1"/>
</dbReference>
<feature type="active site" evidence="12">
    <location>
        <position position="161"/>
    </location>
</feature>
<gene>
    <name evidence="19" type="primary">LOC116295106</name>
</gene>
<dbReference type="InterPro" id="IPR000998">
    <property type="entry name" value="MAM_dom"/>
</dbReference>
<keyword evidence="5" id="KW-0800">Toxin</keyword>
<dbReference type="AlphaFoldDB" id="A0A6P8HTF8"/>
<sequence>MAHLEKRKKALRDQETKRSKEPDVFENIEKDNEGKKIEGLYQGDIIEDEDLEKLLHLPNRTRTKRNAIRSRKRLWQSRIIPYKLTPDMMHIKKNLFIAFAEYHKHTCLRFVPYQPGVHGNHIYFNRNTGCSSKIGRHYVAPVGQPISLGSGCNFPGTIIHELLHALGFWHEQARADRDKFVSVKWENIQTGFDDQFSKYDWNSIDAMGQLYDYESIMHYDRTAFTKNGKPTIVAIGNENKKFGTQNHRLSEADIIEINALYDCKTKKLGWTKWSDFTSCDKNCFKSRERYCFHSGDPKSCGGNVNVYGIEKDSKKCTRMECLARNSISGHWGNWGAWTACSASCDDGVRSRTRQCNNPAPSKYGKPCKGEAKEEEICTIKRCHMGKDDTTFDDSSHPFGMWKNKVGTKLQWIRHTAFTKTLDTGPMSDHTTGKGYYLYMESSSPAKHGDQAILTSPTLTSSKTGSQCLKFYYTMYGNTMGSLEVRLHRPGSPTRNIFFKKGNQGTPWHLGTATIQANEGFKLEIVATVGSVGYSDIAIDDVYIDPGKCSCQDEYISCAKWSASGACNTNTVWMKKHCPKSCQVCGVCKDLNPVQCPLWAKRGECQKNRIYMGDNCPKSCEFCNAPSCNDNPKFKDQCPLWALKDECTLKNKKWMQANCPKSCNVCVCGDNNPSCSKWAKADQCDKNPVYMHVNCKKSCKKC</sequence>
<keyword evidence="7" id="KW-0732">Signal</keyword>
<feature type="domain" description="ShKT" evidence="16">
    <location>
        <begin position="548"/>
        <end position="584"/>
    </location>
</feature>
<dbReference type="InterPro" id="IPR013320">
    <property type="entry name" value="ConA-like_dom_sf"/>
</dbReference>
<name>A0A6P8HTF8_ACTTE</name>
<dbReference type="PROSITE" id="PS50060">
    <property type="entry name" value="MAM_2"/>
    <property type="match status" value="1"/>
</dbReference>
<evidence type="ECO:0000256" key="6">
    <source>
        <dbReference type="ARBA" id="ARBA00022670"/>
    </source>
</evidence>
<evidence type="ECO:0000259" key="15">
    <source>
        <dbReference type="PROSITE" id="PS50060"/>
    </source>
</evidence>
<keyword evidence="8" id="KW-0677">Repeat</keyword>
<feature type="domain" description="ShKT" evidence="16">
    <location>
        <begin position="667"/>
        <end position="701"/>
    </location>
</feature>
<dbReference type="SMART" id="SM00235">
    <property type="entry name" value="ZnMc"/>
    <property type="match status" value="1"/>
</dbReference>
<keyword evidence="10" id="KW-0325">Glycoprotein</keyword>
<dbReference type="GO" id="GO:0004222">
    <property type="term" value="F:metalloendopeptidase activity"/>
    <property type="evidence" value="ECO:0007669"/>
    <property type="project" value="UniProtKB-UniRule"/>
</dbReference>
<dbReference type="Gene3D" id="3.40.390.10">
    <property type="entry name" value="Collagenase (Catalytic Domain)"/>
    <property type="match status" value="1"/>
</dbReference>
<dbReference type="PANTHER" id="PTHR10127">
    <property type="entry name" value="DISCOIDIN, CUB, EGF, LAMININ , AND ZINC METALLOPROTEASE DOMAIN CONTAINING"/>
    <property type="match status" value="1"/>
</dbReference>
<dbReference type="OrthoDB" id="5958694at2759"/>
<evidence type="ECO:0000256" key="2">
    <source>
        <dbReference type="ARBA" id="ARBA00004613"/>
    </source>
</evidence>
<keyword evidence="9 12" id="KW-0378">Hydrolase</keyword>
<dbReference type="PROSITE" id="PS51864">
    <property type="entry name" value="ASTACIN"/>
    <property type="match status" value="1"/>
</dbReference>
<dbReference type="InParanoid" id="A0A6P8HTF8"/>
<feature type="disulfide bond" evidence="12">
    <location>
        <begin position="130"/>
        <end position="152"/>
    </location>
</feature>
<dbReference type="InterPro" id="IPR003582">
    <property type="entry name" value="ShKT_dom"/>
</dbReference>
<dbReference type="Gene3D" id="2.20.100.10">
    <property type="entry name" value="Thrombospondin type-1 (TSP1) repeat"/>
    <property type="match status" value="1"/>
</dbReference>
<evidence type="ECO:0000256" key="10">
    <source>
        <dbReference type="ARBA" id="ARBA00023180"/>
    </source>
</evidence>
<keyword evidence="12 13" id="KW-0482">Metalloprotease</keyword>
<comment type="caution">
    <text evidence="11">Lacks conserved residue(s) required for the propagation of feature annotation.</text>
</comment>
<dbReference type="KEGG" id="aten:116295106"/>
<evidence type="ECO:0000256" key="4">
    <source>
        <dbReference type="ARBA" id="ARBA00022536"/>
    </source>
</evidence>
<evidence type="ECO:0000256" key="9">
    <source>
        <dbReference type="ARBA" id="ARBA00022801"/>
    </source>
</evidence>
<evidence type="ECO:0000256" key="3">
    <source>
        <dbReference type="ARBA" id="ARBA00022525"/>
    </source>
</evidence>
<evidence type="ECO:0000256" key="11">
    <source>
        <dbReference type="PROSITE-ProRule" id="PRU01005"/>
    </source>
</evidence>
<dbReference type="GO" id="GO:0016020">
    <property type="term" value="C:membrane"/>
    <property type="evidence" value="ECO:0007669"/>
    <property type="project" value="InterPro"/>
</dbReference>
<dbReference type="Pfam" id="PF01400">
    <property type="entry name" value="Astacin"/>
    <property type="match status" value="1"/>
</dbReference>
<dbReference type="FunCoup" id="A0A6P8HTF8">
    <property type="interactions" value="83"/>
</dbReference>
<accession>A0A6P8HTF8</accession>
<keyword evidence="6 12" id="KW-0645">Protease</keyword>
<feature type="binding site" evidence="12">
    <location>
        <position position="164"/>
    </location>
    <ligand>
        <name>Zn(2+)</name>
        <dbReference type="ChEBI" id="CHEBI:29105"/>
        <note>catalytic</note>
    </ligand>
</feature>
<dbReference type="GeneID" id="116295106"/>
<evidence type="ECO:0000256" key="7">
    <source>
        <dbReference type="ARBA" id="ARBA00022729"/>
    </source>
</evidence>